<evidence type="ECO:0000313" key="2">
    <source>
        <dbReference type="EMBL" id="KAK0040116.1"/>
    </source>
</evidence>
<keyword evidence="3" id="KW-1185">Reference proteome</keyword>
<sequence length="60" mass="6818">MAEYNNSTSATVDSNDTLYLNPIFWSIGHQVPYEPWAFTIKQTIVTLLCAFGIFSNLFII</sequence>
<organism evidence="2 3">
    <name type="scientific">Biomphalaria pfeifferi</name>
    <name type="common">Bloodfluke planorb</name>
    <name type="synonym">Freshwater snail</name>
    <dbReference type="NCBI Taxonomy" id="112525"/>
    <lineage>
        <taxon>Eukaryota</taxon>
        <taxon>Metazoa</taxon>
        <taxon>Spiralia</taxon>
        <taxon>Lophotrochozoa</taxon>
        <taxon>Mollusca</taxon>
        <taxon>Gastropoda</taxon>
        <taxon>Heterobranchia</taxon>
        <taxon>Euthyneura</taxon>
        <taxon>Panpulmonata</taxon>
        <taxon>Hygrophila</taxon>
        <taxon>Lymnaeoidea</taxon>
        <taxon>Planorbidae</taxon>
        <taxon>Biomphalaria</taxon>
    </lineage>
</organism>
<comment type="caution">
    <text evidence="2">The sequence shown here is derived from an EMBL/GenBank/DDBJ whole genome shotgun (WGS) entry which is preliminary data.</text>
</comment>
<keyword evidence="2" id="KW-0675">Receptor</keyword>
<proteinExistence type="predicted"/>
<dbReference type="AlphaFoldDB" id="A0AAD8EUW8"/>
<evidence type="ECO:0000313" key="3">
    <source>
        <dbReference type="Proteomes" id="UP001233172"/>
    </source>
</evidence>
<keyword evidence="1" id="KW-0472">Membrane</keyword>
<gene>
    <name evidence="2" type="ORF">Bpfe_030445</name>
</gene>
<dbReference type="EMBL" id="JASAOG010000350">
    <property type="protein sequence ID" value="KAK0040116.1"/>
    <property type="molecule type" value="Genomic_DNA"/>
</dbReference>
<reference evidence="2" key="1">
    <citation type="journal article" date="2023" name="PLoS Negl. Trop. Dis.">
        <title>A genome sequence for Biomphalaria pfeifferi, the major vector snail for the human-infecting parasite Schistosoma mansoni.</title>
        <authorList>
            <person name="Bu L."/>
            <person name="Lu L."/>
            <person name="Laidemitt M.R."/>
            <person name="Zhang S.M."/>
            <person name="Mutuku M."/>
            <person name="Mkoji G."/>
            <person name="Steinauer M."/>
            <person name="Loker E.S."/>
        </authorList>
    </citation>
    <scope>NUCLEOTIDE SEQUENCE</scope>
    <source>
        <strain evidence="2">KasaAsao</strain>
    </source>
</reference>
<reference evidence="2" key="2">
    <citation type="submission" date="2023-04" db="EMBL/GenBank/DDBJ databases">
        <authorList>
            <person name="Bu L."/>
            <person name="Lu L."/>
            <person name="Laidemitt M.R."/>
            <person name="Zhang S.M."/>
            <person name="Mutuku M."/>
            <person name="Mkoji G."/>
            <person name="Steinauer M."/>
            <person name="Loker E.S."/>
        </authorList>
    </citation>
    <scope>NUCLEOTIDE SEQUENCE</scope>
    <source>
        <strain evidence="2">KasaAsao</strain>
        <tissue evidence="2">Whole Snail</tissue>
    </source>
</reference>
<feature type="non-terminal residue" evidence="2">
    <location>
        <position position="60"/>
    </location>
</feature>
<keyword evidence="1" id="KW-0812">Transmembrane</keyword>
<protein>
    <submittedName>
        <fullName evidence="2">Alpha-1A adrenergic receptor</fullName>
    </submittedName>
</protein>
<accession>A0AAD8EUW8</accession>
<dbReference type="Proteomes" id="UP001233172">
    <property type="component" value="Unassembled WGS sequence"/>
</dbReference>
<evidence type="ECO:0000256" key="1">
    <source>
        <dbReference type="SAM" id="Phobius"/>
    </source>
</evidence>
<feature type="transmembrane region" description="Helical" evidence="1">
    <location>
        <begin position="36"/>
        <end position="59"/>
    </location>
</feature>
<name>A0AAD8EUW8_BIOPF</name>
<keyword evidence="1" id="KW-1133">Transmembrane helix</keyword>